<evidence type="ECO:0000313" key="3">
    <source>
        <dbReference type="Proteomes" id="UP000275456"/>
    </source>
</evidence>
<dbReference type="InterPro" id="IPR032710">
    <property type="entry name" value="NTF2-like_dom_sf"/>
</dbReference>
<dbReference type="InterPro" id="IPR048469">
    <property type="entry name" value="YchJ-like_M"/>
</dbReference>
<dbReference type="InterPro" id="IPR004027">
    <property type="entry name" value="SEC_C_motif"/>
</dbReference>
<accession>A0A3N2AQ16</accession>
<proteinExistence type="predicted"/>
<name>A0A3N2AQ16_9MICO</name>
<dbReference type="AlphaFoldDB" id="A0A3N2AQ16"/>
<dbReference type="PANTHER" id="PTHR33747">
    <property type="entry name" value="UPF0225 PROTEIN SCO1677"/>
    <property type="match status" value="1"/>
</dbReference>
<comment type="caution">
    <text evidence="2">The sequence shown here is derived from an EMBL/GenBank/DDBJ whole genome shotgun (WGS) entry which is preliminary data.</text>
</comment>
<dbReference type="Proteomes" id="UP000275456">
    <property type="component" value="Unassembled WGS sequence"/>
</dbReference>
<dbReference type="Gene3D" id="3.10.450.50">
    <property type="match status" value="1"/>
</dbReference>
<dbReference type="OrthoDB" id="21421at2"/>
<dbReference type="Pfam" id="PF02810">
    <property type="entry name" value="SEC-C"/>
    <property type="match status" value="1"/>
</dbReference>
<dbReference type="PANTHER" id="PTHR33747:SF1">
    <property type="entry name" value="ADENYLATE CYCLASE-ASSOCIATED CAP C-TERMINAL DOMAIN-CONTAINING PROTEIN"/>
    <property type="match status" value="1"/>
</dbReference>
<dbReference type="EMBL" id="RKHJ01000001">
    <property type="protein sequence ID" value="ROR65141.1"/>
    <property type="molecule type" value="Genomic_DNA"/>
</dbReference>
<feature type="domain" description="YchJ-like middle NTF2-like" evidence="1">
    <location>
        <begin position="33"/>
        <end position="126"/>
    </location>
</feature>
<dbReference type="SUPFAM" id="SSF54427">
    <property type="entry name" value="NTF2-like"/>
    <property type="match status" value="1"/>
</dbReference>
<protein>
    <submittedName>
        <fullName evidence="2">SEC-C motif-containing protein</fullName>
    </submittedName>
</protein>
<reference evidence="2 3" key="1">
    <citation type="submission" date="2018-11" db="EMBL/GenBank/DDBJ databases">
        <title>Sequencing the genomes of 1000 actinobacteria strains.</title>
        <authorList>
            <person name="Klenk H.-P."/>
        </authorList>
    </citation>
    <scope>NUCLEOTIDE SEQUENCE [LARGE SCALE GENOMIC DNA]</scope>
    <source>
        <strain evidence="2 3">DSM 9580</strain>
    </source>
</reference>
<organism evidence="2 3">
    <name type="scientific">Agrococcus jenensis</name>
    <dbReference type="NCBI Taxonomy" id="46353"/>
    <lineage>
        <taxon>Bacteria</taxon>
        <taxon>Bacillati</taxon>
        <taxon>Actinomycetota</taxon>
        <taxon>Actinomycetes</taxon>
        <taxon>Micrococcales</taxon>
        <taxon>Microbacteriaceae</taxon>
        <taxon>Agrococcus</taxon>
    </lineage>
</organism>
<gene>
    <name evidence="2" type="ORF">EDD26_0503</name>
</gene>
<keyword evidence="3" id="KW-1185">Reference proteome</keyword>
<evidence type="ECO:0000259" key="1">
    <source>
        <dbReference type="Pfam" id="PF17775"/>
    </source>
</evidence>
<dbReference type="RefSeq" id="WP_123696263.1">
    <property type="nucleotide sequence ID" value="NZ_RKHJ01000001.1"/>
</dbReference>
<dbReference type="Pfam" id="PF17775">
    <property type="entry name" value="YchJ_M-like"/>
    <property type="match status" value="1"/>
</dbReference>
<sequence>MTIDDAKRCPCGTGLVYGECCGPIHRREREAATAEVLMRSRFTAFATGDVDWLLASWHPTTRPRSLELDPGIRWLRLEIQGTSGGGPFDREGTVAFEAHWVADGQRGVLRELSSFRRDQGWQYVQGDAV</sequence>
<evidence type="ECO:0000313" key="2">
    <source>
        <dbReference type="EMBL" id="ROR65141.1"/>
    </source>
</evidence>